<evidence type="ECO:0000313" key="1">
    <source>
        <dbReference type="EMBL" id="KAL0301885.1"/>
    </source>
</evidence>
<dbReference type="EMBL" id="JACGWJ010000030">
    <property type="protein sequence ID" value="KAL0301885.1"/>
    <property type="molecule type" value="Genomic_DNA"/>
</dbReference>
<comment type="caution">
    <text evidence="1">The sequence shown here is derived from an EMBL/GenBank/DDBJ whole genome shotgun (WGS) entry which is preliminary data.</text>
</comment>
<proteinExistence type="predicted"/>
<protein>
    <submittedName>
        <fullName evidence="1">Uncharacterized protein</fullName>
    </submittedName>
</protein>
<gene>
    <name evidence="1" type="ORF">Sradi_6465300</name>
</gene>
<reference evidence="1" key="2">
    <citation type="journal article" date="2024" name="Plant">
        <title>Genomic evolution and insights into agronomic trait innovations of Sesamum species.</title>
        <authorList>
            <person name="Miao H."/>
            <person name="Wang L."/>
            <person name="Qu L."/>
            <person name="Liu H."/>
            <person name="Sun Y."/>
            <person name="Le M."/>
            <person name="Wang Q."/>
            <person name="Wei S."/>
            <person name="Zheng Y."/>
            <person name="Lin W."/>
            <person name="Duan Y."/>
            <person name="Cao H."/>
            <person name="Xiong S."/>
            <person name="Wang X."/>
            <person name="Wei L."/>
            <person name="Li C."/>
            <person name="Ma Q."/>
            <person name="Ju M."/>
            <person name="Zhao R."/>
            <person name="Li G."/>
            <person name="Mu C."/>
            <person name="Tian Q."/>
            <person name="Mei H."/>
            <person name="Zhang T."/>
            <person name="Gao T."/>
            <person name="Zhang H."/>
        </authorList>
    </citation>
    <scope>NUCLEOTIDE SEQUENCE</scope>
    <source>
        <strain evidence="1">G02</strain>
    </source>
</reference>
<reference evidence="1" key="1">
    <citation type="submission" date="2020-06" db="EMBL/GenBank/DDBJ databases">
        <authorList>
            <person name="Li T."/>
            <person name="Hu X."/>
            <person name="Zhang T."/>
            <person name="Song X."/>
            <person name="Zhang H."/>
            <person name="Dai N."/>
            <person name="Sheng W."/>
            <person name="Hou X."/>
            <person name="Wei L."/>
        </authorList>
    </citation>
    <scope>NUCLEOTIDE SEQUENCE</scope>
    <source>
        <strain evidence="1">G02</strain>
        <tissue evidence="1">Leaf</tissue>
    </source>
</reference>
<sequence>MVVVTSGNSSKGEGKAIEKRCAKMKTSLVKELTEKDERWLKMIAMKKGVGWW</sequence>
<dbReference type="AlphaFoldDB" id="A0AAW2K7Z0"/>
<accession>A0AAW2K7Z0</accession>
<name>A0AAW2K7Z0_SESRA</name>
<organism evidence="1">
    <name type="scientific">Sesamum radiatum</name>
    <name type="common">Black benniseed</name>
    <dbReference type="NCBI Taxonomy" id="300843"/>
    <lineage>
        <taxon>Eukaryota</taxon>
        <taxon>Viridiplantae</taxon>
        <taxon>Streptophyta</taxon>
        <taxon>Embryophyta</taxon>
        <taxon>Tracheophyta</taxon>
        <taxon>Spermatophyta</taxon>
        <taxon>Magnoliopsida</taxon>
        <taxon>eudicotyledons</taxon>
        <taxon>Gunneridae</taxon>
        <taxon>Pentapetalae</taxon>
        <taxon>asterids</taxon>
        <taxon>lamiids</taxon>
        <taxon>Lamiales</taxon>
        <taxon>Pedaliaceae</taxon>
        <taxon>Sesamum</taxon>
    </lineage>
</organism>